<evidence type="ECO:0000256" key="11">
    <source>
        <dbReference type="PIRSR" id="PIRSR006816-1"/>
    </source>
</evidence>
<evidence type="ECO:0000313" key="14">
    <source>
        <dbReference type="EMBL" id="ABL66294.1"/>
    </source>
</evidence>
<dbReference type="eggNOG" id="COG0543">
    <property type="taxonomic scope" value="Bacteria"/>
</dbReference>
<evidence type="ECO:0000256" key="1">
    <source>
        <dbReference type="ARBA" id="ARBA00006422"/>
    </source>
</evidence>
<dbReference type="PANTHER" id="PTHR43513:SF3">
    <property type="entry name" value="DIHYDROOROTATE DEHYDROGENASE B (NAD(+)), ELECTRON TRANSFER SUBUNIT-RELATED"/>
    <property type="match status" value="1"/>
</dbReference>
<protein>
    <submittedName>
        <fullName evidence="14">Dihydroorotate oxidase B, electron transfer subunit</fullName>
        <ecNumber evidence="14">1.3.98.1</ecNumber>
    </submittedName>
</protein>
<keyword evidence="8 12" id="KW-0408">Iron</keyword>
<keyword evidence="2" id="KW-0813">Transport</keyword>
<keyword evidence="5 12" id="KW-0479">Metal-binding</keyword>
<evidence type="ECO:0000313" key="15">
    <source>
        <dbReference type="Proteomes" id="UP000008701"/>
    </source>
</evidence>
<keyword evidence="14" id="KW-0560">Oxidoreductase</keyword>
<evidence type="ECO:0000256" key="5">
    <source>
        <dbReference type="ARBA" id="ARBA00022723"/>
    </source>
</evidence>
<dbReference type="Gene3D" id="2.10.240.10">
    <property type="entry name" value="Dihydroorotate dehydrogenase, electron transfer subunit"/>
    <property type="match status" value="1"/>
</dbReference>
<dbReference type="InterPro" id="IPR037117">
    <property type="entry name" value="Dihydroorotate_DH_ele_sf"/>
</dbReference>
<dbReference type="HOGENOM" id="CLU_003827_1_1_10"/>
<dbReference type="Pfam" id="PF10418">
    <property type="entry name" value="DHODB_Fe-S_bind"/>
    <property type="match status" value="1"/>
</dbReference>
<dbReference type="Proteomes" id="UP000008701">
    <property type="component" value="Chromosome"/>
</dbReference>
<feature type="binding site" evidence="11">
    <location>
        <begin position="105"/>
        <end position="106"/>
    </location>
    <ligand>
        <name>FAD</name>
        <dbReference type="ChEBI" id="CHEBI:57692"/>
    </ligand>
</feature>
<sequence>MLYYLTAKENCSTTDKPFLLTTAANMQKKSSIVDITATVTATNPISSDVTVITLHCPEIAERAIPGNFVNIKVNDSTQPLLRRPFSIHRVQGETIAIMAKSIGRGTAILCNSLPGSTMQVLGPLGNGFTPPDSSFATALLVSGGIGTAPMFFLEKTLAASGKNVIHIIGGRSSGDLLLHNLSNCRTATDDGSTGFLGTAVDLLRHDLPELRQNGPLKVFSCGPNAMLRALAKFCREQNIPCEVSLESVMGCGIGICYGCSIEVNAPDGGTETILLCREGAVINAERLVL</sequence>
<feature type="domain" description="FAD-binding FR-type" evidence="13">
    <location>
        <begin position="32"/>
        <end position="130"/>
    </location>
</feature>
<dbReference type="GO" id="GO:1990663">
    <property type="term" value="F:dihydroorotate dehydrogenase (fumarate) activity"/>
    <property type="evidence" value="ECO:0007669"/>
    <property type="project" value="UniProtKB-EC"/>
</dbReference>
<comment type="cofactor">
    <cofactor evidence="10">
        <name>[2Fe-2S] cluster</name>
        <dbReference type="ChEBI" id="CHEBI:190135"/>
    </cofactor>
</comment>
<evidence type="ECO:0000256" key="6">
    <source>
        <dbReference type="ARBA" id="ARBA00022827"/>
    </source>
</evidence>
<organism evidence="14 15">
    <name type="scientific">Chlorobium phaeobacteroides (strain DSM 266 / SMG 266 / 2430)</name>
    <dbReference type="NCBI Taxonomy" id="290317"/>
    <lineage>
        <taxon>Bacteria</taxon>
        <taxon>Pseudomonadati</taxon>
        <taxon>Chlorobiota</taxon>
        <taxon>Chlorobiia</taxon>
        <taxon>Chlorobiales</taxon>
        <taxon>Chlorobiaceae</taxon>
        <taxon>Chlorobium/Pelodictyon group</taxon>
        <taxon>Chlorobium</taxon>
    </lineage>
</organism>
<dbReference type="EC" id="1.3.98.1" evidence="14"/>
<evidence type="ECO:0000256" key="9">
    <source>
        <dbReference type="ARBA" id="ARBA00023014"/>
    </source>
</evidence>
<keyword evidence="9 12" id="KW-0411">Iron-sulfur</keyword>
<dbReference type="PROSITE" id="PS51384">
    <property type="entry name" value="FAD_FR"/>
    <property type="match status" value="1"/>
</dbReference>
<dbReference type="InterPro" id="IPR012165">
    <property type="entry name" value="Cyt_c3_hydrogenase_gsu"/>
</dbReference>
<dbReference type="CDD" id="cd06218">
    <property type="entry name" value="DHOD_e_trans"/>
    <property type="match status" value="1"/>
</dbReference>
<feature type="binding site" evidence="12">
    <location>
        <position position="259"/>
    </location>
    <ligand>
        <name>[2Fe-2S] cluster</name>
        <dbReference type="ChEBI" id="CHEBI:190135"/>
    </ligand>
</feature>
<dbReference type="Gene3D" id="3.40.50.80">
    <property type="entry name" value="Nucleotide-binding domain of ferredoxin-NADP reductase (FNR) module"/>
    <property type="match status" value="1"/>
</dbReference>
<dbReference type="GO" id="GO:0051537">
    <property type="term" value="F:2 iron, 2 sulfur cluster binding"/>
    <property type="evidence" value="ECO:0007669"/>
    <property type="project" value="UniProtKB-KW"/>
</dbReference>
<dbReference type="InterPro" id="IPR017927">
    <property type="entry name" value="FAD-bd_FR_type"/>
</dbReference>
<comment type="cofactor">
    <cofactor evidence="11">
        <name>FAD</name>
        <dbReference type="ChEBI" id="CHEBI:57692"/>
    </cofactor>
    <text evidence="11">Binds 1 FAD per subunit.</text>
</comment>
<dbReference type="PANTHER" id="PTHR43513">
    <property type="entry name" value="DIHYDROOROTATE DEHYDROGENASE B (NAD(+)), ELECTRON TRANSFER SUBUNIT"/>
    <property type="match status" value="1"/>
</dbReference>
<evidence type="ECO:0000259" key="13">
    <source>
        <dbReference type="PROSITE" id="PS51384"/>
    </source>
</evidence>
<gene>
    <name evidence="14" type="ordered locus">Cpha266_2302</name>
</gene>
<feature type="binding site" evidence="12">
    <location>
        <position position="256"/>
    </location>
    <ligand>
        <name>[2Fe-2S] cluster</name>
        <dbReference type="ChEBI" id="CHEBI:190135"/>
    </ligand>
</feature>
<dbReference type="PIRSF" id="PIRSF006816">
    <property type="entry name" value="Cyc3_hyd_g"/>
    <property type="match status" value="1"/>
</dbReference>
<keyword evidence="6 11" id="KW-0274">FAD</keyword>
<dbReference type="STRING" id="290317.Cpha266_2302"/>
<evidence type="ECO:0000256" key="10">
    <source>
        <dbReference type="ARBA" id="ARBA00034078"/>
    </source>
</evidence>
<dbReference type="SUPFAM" id="SSF52343">
    <property type="entry name" value="Ferredoxin reductase-like, C-terminal NADP-linked domain"/>
    <property type="match status" value="1"/>
</dbReference>
<keyword evidence="7" id="KW-0249">Electron transport</keyword>
<dbReference type="InterPro" id="IPR050353">
    <property type="entry name" value="PyrK_electron_transfer"/>
</dbReference>
<dbReference type="GO" id="GO:0006221">
    <property type="term" value="P:pyrimidine nucleotide biosynthetic process"/>
    <property type="evidence" value="ECO:0007669"/>
    <property type="project" value="InterPro"/>
</dbReference>
<name>A1BIR7_CHLPD</name>
<comment type="similarity">
    <text evidence="1">Belongs to the PyrK family.</text>
</comment>
<dbReference type="EMBL" id="CP000492">
    <property type="protein sequence ID" value="ABL66294.1"/>
    <property type="molecule type" value="Genomic_DNA"/>
</dbReference>
<keyword evidence="3 11" id="KW-0285">Flavoprotein</keyword>
<evidence type="ECO:0000256" key="8">
    <source>
        <dbReference type="ARBA" id="ARBA00023004"/>
    </source>
</evidence>
<dbReference type="AlphaFoldDB" id="A1BIR7"/>
<dbReference type="Gene3D" id="2.40.30.10">
    <property type="entry name" value="Translation factors"/>
    <property type="match status" value="1"/>
</dbReference>
<dbReference type="SUPFAM" id="SSF63380">
    <property type="entry name" value="Riboflavin synthase domain-like"/>
    <property type="match status" value="1"/>
</dbReference>
<dbReference type="KEGG" id="cph:Cpha266_2302"/>
<feature type="binding site" evidence="12">
    <location>
        <position position="276"/>
    </location>
    <ligand>
        <name>[2Fe-2S] cluster</name>
        <dbReference type="ChEBI" id="CHEBI:190135"/>
    </ligand>
</feature>
<dbReference type="InterPro" id="IPR019480">
    <property type="entry name" value="Dihydroorotate_DH_Fe-S-bd"/>
</dbReference>
<comment type="cofactor">
    <cofactor evidence="12">
        <name>[2Fe-2S] cluster</name>
        <dbReference type="ChEBI" id="CHEBI:190135"/>
    </cofactor>
    <text evidence="12">Binds 1 [2Fe-2S] cluster per subunit.</text>
</comment>
<keyword evidence="15" id="KW-1185">Reference proteome</keyword>
<keyword evidence="4 12" id="KW-0001">2Fe-2S</keyword>
<evidence type="ECO:0000256" key="12">
    <source>
        <dbReference type="PIRSR" id="PIRSR006816-2"/>
    </source>
</evidence>
<dbReference type="InterPro" id="IPR039261">
    <property type="entry name" value="FNR_nucleotide-bd"/>
</dbReference>
<accession>A1BIR7</accession>
<evidence type="ECO:0000256" key="4">
    <source>
        <dbReference type="ARBA" id="ARBA00022714"/>
    </source>
</evidence>
<evidence type="ECO:0000256" key="7">
    <source>
        <dbReference type="ARBA" id="ARBA00022982"/>
    </source>
</evidence>
<dbReference type="GO" id="GO:0050660">
    <property type="term" value="F:flavin adenine dinucleotide binding"/>
    <property type="evidence" value="ECO:0007669"/>
    <property type="project" value="InterPro"/>
</dbReference>
<reference evidence="14 15" key="1">
    <citation type="submission" date="2006-12" db="EMBL/GenBank/DDBJ databases">
        <title>Complete sequence of Chlorobium phaeobacteroides DSM 266.</title>
        <authorList>
            <consortium name="US DOE Joint Genome Institute"/>
            <person name="Copeland A."/>
            <person name="Lucas S."/>
            <person name="Lapidus A."/>
            <person name="Barry K."/>
            <person name="Detter J.C."/>
            <person name="Glavina del Rio T."/>
            <person name="Hammon N."/>
            <person name="Israni S."/>
            <person name="Pitluck S."/>
            <person name="Goltsman E."/>
            <person name="Schmutz J."/>
            <person name="Larimer F."/>
            <person name="Land M."/>
            <person name="Hauser L."/>
            <person name="Mikhailova N."/>
            <person name="Li T."/>
            <person name="Overmann J."/>
            <person name="Bryant D.A."/>
            <person name="Richardson P."/>
        </authorList>
    </citation>
    <scope>NUCLEOTIDE SEQUENCE [LARGE SCALE GENOMIC DNA]</scope>
    <source>
        <strain evidence="14 15">DSM 266</strain>
    </source>
</reference>
<proteinExistence type="inferred from homology"/>
<feature type="binding site" evidence="12">
    <location>
        <position position="251"/>
    </location>
    <ligand>
        <name>[2Fe-2S] cluster</name>
        <dbReference type="ChEBI" id="CHEBI:190135"/>
    </ligand>
</feature>
<evidence type="ECO:0000256" key="3">
    <source>
        <dbReference type="ARBA" id="ARBA00022630"/>
    </source>
</evidence>
<dbReference type="InterPro" id="IPR017938">
    <property type="entry name" value="Riboflavin_synthase-like_b-brl"/>
</dbReference>
<evidence type="ECO:0000256" key="2">
    <source>
        <dbReference type="ARBA" id="ARBA00022448"/>
    </source>
</evidence>
<dbReference type="GO" id="GO:0046872">
    <property type="term" value="F:metal ion binding"/>
    <property type="evidence" value="ECO:0007669"/>
    <property type="project" value="UniProtKB-KW"/>
</dbReference>
<feature type="binding site" evidence="11">
    <location>
        <begin position="83"/>
        <end position="86"/>
    </location>
    <ligand>
        <name>FAD</name>
        <dbReference type="ChEBI" id="CHEBI:57692"/>
    </ligand>
</feature>